<sequence length="126" mass="14652">MWVICKGPLPSSTKLKQAPVEKKKKVEVGRKAKEVQRGFLDQKNFSELDSKWVFPFWIWIRNEFGCVFRFGEGGGGRRSWLPKKSGMRRGSRRKVIREAYPVDDRRGLSNCRSEVLEKDDDMMGGR</sequence>
<dbReference type="EMBL" id="CM042053">
    <property type="protein sequence ID" value="KAI3715659.1"/>
    <property type="molecule type" value="Genomic_DNA"/>
</dbReference>
<evidence type="ECO:0000313" key="1">
    <source>
        <dbReference type="EMBL" id="KAI3715659.1"/>
    </source>
</evidence>
<keyword evidence="2" id="KW-1185">Reference proteome</keyword>
<evidence type="ECO:0000313" key="2">
    <source>
        <dbReference type="Proteomes" id="UP001055879"/>
    </source>
</evidence>
<gene>
    <name evidence="1" type="ORF">L6452_22645</name>
</gene>
<protein>
    <submittedName>
        <fullName evidence="1">Uncharacterized protein</fullName>
    </submittedName>
</protein>
<accession>A0ACB9B1A8</accession>
<proteinExistence type="predicted"/>
<organism evidence="1 2">
    <name type="scientific">Arctium lappa</name>
    <name type="common">Greater burdock</name>
    <name type="synonym">Lappa major</name>
    <dbReference type="NCBI Taxonomy" id="4217"/>
    <lineage>
        <taxon>Eukaryota</taxon>
        <taxon>Viridiplantae</taxon>
        <taxon>Streptophyta</taxon>
        <taxon>Embryophyta</taxon>
        <taxon>Tracheophyta</taxon>
        <taxon>Spermatophyta</taxon>
        <taxon>Magnoliopsida</taxon>
        <taxon>eudicotyledons</taxon>
        <taxon>Gunneridae</taxon>
        <taxon>Pentapetalae</taxon>
        <taxon>asterids</taxon>
        <taxon>campanulids</taxon>
        <taxon>Asterales</taxon>
        <taxon>Asteraceae</taxon>
        <taxon>Carduoideae</taxon>
        <taxon>Cardueae</taxon>
        <taxon>Arctiinae</taxon>
        <taxon>Arctium</taxon>
    </lineage>
</organism>
<comment type="caution">
    <text evidence="1">The sequence shown here is derived from an EMBL/GenBank/DDBJ whole genome shotgun (WGS) entry which is preliminary data.</text>
</comment>
<reference evidence="1 2" key="2">
    <citation type="journal article" date="2022" name="Mol. Ecol. Resour.">
        <title>The genomes of chicory, endive, great burdock and yacon provide insights into Asteraceae paleo-polyploidization history and plant inulin production.</title>
        <authorList>
            <person name="Fan W."/>
            <person name="Wang S."/>
            <person name="Wang H."/>
            <person name="Wang A."/>
            <person name="Jiang F."/>
            <person name="Liu H."/>
            <person name="Zhao H."/>
            <person name="Xu D."/>
            <person name="Zhang Y."/>
        </authorList>
    </citation>
    <scope>NUCLEOTIDE SEQUENCE [LARGE SCALE GENOMIC DNA]</scope>
    <source>
        <strain evidence="2">cv. Niubang</strain>
    </source>
</reference>
<name>A0ACB9B1A8_ARCLA</name>
<reference evidence="2" key="1">
    <citation type="journal article" date="2022" name="Mol. Ecol. Resour.">
        <title>The genomes of chicory, endive, great burdock and yacon provide insights into Asteraceae palaeo-polyploidization history and plant inulin production.</title>
        <authorList>
            <person name="Fan W."/>
            <person name="Wang S."/>
            <person name="Wang H."/>
            <person name="Wang A."/>
            <person name="Jiang F."/>
            <person name="Liu H."/>
            <person name="Zhao H."/>
            <person name="Xu D."/>
            <person name="Zhang Y."/>
        </authorList>
    </citation>
    <scope>NUCLEOTIDE SEQUENCE [LARGE SCALE GENOMIC DNA]</scope>
    <source>
        <strain evidence="2">cv. Niubang</strain>
    </source>
</reference>
<dbReference type="Proteomes" id="UP001055879">
    <property type="component" value="Linkage Group LG07"/>
</dbReference>